<dbReference type="EMBL" id="MLJW01005708">
    <property type="protein sequence ID" value="OIQ67782.1"/>
    <property type="molecule type" value="Genomic_DNA"/>
</dbReference>
<sequence length="211" mass="23715">MMACSAARSTSVTKSFAAFCATRSKSMSRLARLMILPASRAARTATLSMGCMVSWAPATTMAREIRGMTKNEWNAIILSVRRSRCLRGRIRTRSSSSWAPAIRAMWVPPRGRSRTWVSAHCGWWRRAMPVCWCSRKPWLSPAARRTCCALRRPAMTCPRRSRTAVRWSRSLPAFATSVRPCTRPTGCRSWRSAQRSRPARWPSFSAANVSG</sequence>
<evidence type="ECO:0000313" key="1">
    <source>
        <dbReference type="EMBL" id="OIQ67782.1"/>
    </source>
</evidence>
<protein>
    <submittedName>
        <fullName evidence="1">Uncharacterized protein</fullName>
    </submittedName>
</protein>
<organism evidence="1">
    <name type="scientific">mine drainage metagenome</name>
    <dbReference type="NCBI Taxonomy" id="410659"/>
    <lineage>
        <taxon>unclassified sequences</taxon>
        <taxon>metagenomes</taxon>
        <taxon>ecological metagenomes</taxon>
    </lineage>
</organism>
<name>A0A1J5P952_9ZZZZ</name>
<reference evidence="1" key="1">
    <citation type="submission" date="2016-10" db="EMBL/GenBank/DDBJ databases">
        <title>Sequence of Gallionella enrichment culture.</title>
        <authorList>
            <person name="Poehlein A."/>
            <person name="Muehling M."/>
            <person name="Daniel R."/>
        </authorList>
    </citation>
    <scope>NUCLEOTIDE SEQUENCE</scope>
</reference>
<gene>
    <name evidence="1" type="ORF">GALL_506360</name>
</gene>
<comment type="caution">
    <text evidence="1">The sequence shown here is derived from an EMBL/GenBank/DDBJ whole genome shotgun (WGS) entry which is preliminary data.</text>
</comment>
<proteinExistence type="predicted"/>
<dbReference type="AlphaFoldDB" id="A0A1J5P952"/>
<accession>A0A1J5P952</accession>